<organism evidence="1">
    <name type="scientific">Proteus mirabilis</name>
    <dbReference type="NCBI Taxonomy" id="584"/>
    <lineage>
        <taxon>Bacteria</taxon>
        <taxon>Pseudomonadati</taxon>
        <taxon>Pseudomonadota</taxon>
        <taxon>Gammaproteobacteria</taxon>
        <taxon>Enterobacterales</taxon>
        <taxon>Morganellaceae</taxon>
        <taxon>Proteus</taxon>
    </lineage>
</organism>
<evidence type="ECO:0000313" key="1">
    <source>
        <dbReference type="EMBL" id="MEY2344521.1"/>
    </source>
</evidence>
<sequence length="75" mass="8979">MMESPLARMIKQQVFDANVARLVKLNDEQWDFILNDQDERAWSGGHYYGHDYHEREIYIAYDIKYVKTGLREALI</sequence>
<dbReference type="AlphaFoldDB" id="A0ABD5LVD9"/>
<reference evidence="1" key="1">
    <citation type="submission" date="2021-05" db="EMBL/GenBank/DDBJ databases">
        <title>First report of NDM-5 and VEB-6 producing Proteus mirabilis isolated from blood of a sepsis patient in Kolkata, India.</title>
        <authorList>
            <person name="Halder G."/>
            <person name="Chaudhuri B."/>
            <person name="Dutta S."/>
        </authorList>
    </citation>
    <scope>NUCLEOTIDE SEQUENCE [LARGE SCALE GENOMIC DNA]</scope>
    <source>
        <strain evidence="1">7049</strain>
    </source>
</reference>
<dbReference type="EMBL" id="JADQCH020000001">
    <property type="protein sequence ID" value="MEY2344521.1"/>
    <property type="molecule type" value="Genomic_DNA"/>
</dbReference>
<protein>
    <submittedName>
        <fullName evidence="1">Uncharacterized protein</fullName>
    </submittedName>
</protein>
<proteinExistence type="predicted"/>
<gene>
    <name evidence="1" type="ORF">I3679_012190</name>
</gene>
<comment type="caution">
    <text evidence="1">The sequence shown here is derived from an EMBL/GenBank/DDBJ whole genome shotgun (WGS) entry which is preliminary data.</text>
</comment>
<dbReference type="RefSeq" id="WP_131728024.1">
    <property type="nucleotide sequence ID" value="NZ_CP053614.1"/>
</dbReference>
<accession>A0ABD5LVD9</accession>
<name>A0ABD5LVD9_PROMI</name>